<dbReference type="EMBL" id="JABSTU010000011">
    <property type="protein sequence ID" value="KAH8009223.1"/>
    <property type="molecule type" value="Genomic_DNA"/>
</dbReference>
<feature type="transmembrane region" description="Helical" evidence="7">
    <location>
        <begin position="201"/>
        <end position="223"/>
    </location>
</feature>
<dbReference type="SUPFAM" id="SSF52540">
    <property type="entry name" value="P-loop containing nucleoside triphosphate hydrolases"/>
    <property type="match status" value="2"/>
</dbReference>
<sequence>MRATTSHAGLICRPTVHAKRTCSGSEANELAVQIMMRHEALTSSSSLAAKTRILFWRRIEGWYNPASPVSANVLLNLIDTALLRTLSNSPKARITTTAPFYRIKAPGLEEASKDEKPSSSSVALFWVTLPQAVLGLTVSTMAIFPVAEKNSGALELQLMTGVSGPLYVCSHFLFDLLVQYLLPFGASFTMYAFGYETDINLVGFVALYLVLLSFAPVAILWPYLLSGVLQTEGSAFTATLALFVIGGPVTWVLYMLSLVEVPYPRLVRAAFMLLSPPFALAQAAITAVMEGKIGYFCAIHSDKKSRARVSAPAKQNLRLAARGETFLRVGFDKKINYEEEDPCSVSFFSMSEHSVLPDILLLVVEGLVLFVILSLVYSGYGLSLRKIIDAVHGAPPRGSENALDEDVKTERELVERLAKTGASPELERLGYTLVAHDLRKWFGSFQAVKGTSVAIRRGECFGLLGVNGAGKSTTFQMLTGLLHLSAGEAYMSDVKLTSSLRKWQSYIGYCPQYNGLLEKLTAFEHLRLFAGLRGVPDNVVETAVHAAVQFVDVEQHADKPCGTYSGGNKRKLSIALAMLGNPRVIFLDEPYAGVDIVSRNKINDRVATMRTGVKVPVVITSHGGGNKRKLSIALAMLGNPRVIFLDEPYAGVDIVSRNKINDRVATMRTGVKVPVVITSHGYGVIVSTVVV</sequence>
<accession>A0A9J6D5V6</accession>
<evidence type="ECO:0000259" key="8">
    <source>
        <dbReference type="PROSITE" id="PS50893"/>
    </source>
</evidence>
<feature type="domain" description="ABC transporter" evidence="8">
    <location>
        <begin position="433"/>
        <end position="664"/>
    </location>
</feature>
<dbReference type="GO" id="GO:0016887">
    <property type="term" value="F:ATP hydrolysis activity"/>
    <property type="evidence" value="ECO:0007669"/>
    <property type="project" value="InterPro"/>
</dbReference>
<organism evidence="9 10">
    <name type="scientific">Rhipicephalus microplus</name>
    <name type="common">Cattle tick</name>
    <name type="synonym">Boophilus microplus</name>
    <dbReference type="NCBI Taxonomy" id="6941"/>
    <lineage>
        <taxon>Eukaryota</taxon>
        <taxon>Metazoa</taxon>
        <taxon>Ecdysozoa</taxon>
        <taxon>Arthropoda</taxon>
        <taxon>Chelicerata</taxon>
        <taxon>Arachnida</taxon>
        <taxon>Acari</taxon>
        <taxon>Parasitiformes</taxon>
        <taxon>Ixodida</taxon>
        <taxon>Ixodoidea</taxon>
        <taxon>Ixodidae</taxon>
        <taxon>Rhipicephalinae</taxon>
        <taxon>Rhipicephalus</taxon>
        <taxon>Boophilus</taxon>
    </lineage>
</organism>
<protein>
    <recommendedName>
        <fullName evidence="8">ABC transporter domain-containing protein</fullName>
    </recommendedName>
</protein>
<evidence type="ECO:0000256" key="3">
    <source>
        <dbReference type="ARBA" id="ARBA00022741"/>
    </source>
</evidence>
<keyword evidence="4" id="KW-0067">ATP-binding</keyword>
<dbReference type="Proteomes" id="UP000821866">
    <property type="component" value="Chromosome 9"/>
</dbReference>
<comment type="caution">
    <text evidence="9">The sequence shown here is derived from an EMBL/GenBank/DDBJ whole genome shotgun (WGS) entry which is preliminary data.</text>
</comment>
<keyword evidence="3" id="KW-0547">Nucleotide-binding</keyword>
<dbReference type="InterPro" id="IPR026082">
    <property type="entry name" value="ABCA"/>
</dbReference>
<dbReference type="PROSITE" id="PS00211">
    <property type="entry name" value="ABC_TRANSPORTER_1"/>
    <property type="match status" value="1"/>
</dbReference>
<dbReference type="PROSITE" id="PS50893">
    <property type="entry name" value="ABC_TRANSPORTER_2"/>
    <property type="match status" value="1"/>
</dbReference>
<proteinExistence type="predicted"/>
<evidence type="ECO:0000313" key="9">
    <source>
        <dbReference type="EMBL" id="KAH8009223.1"/>
    </source>
</evidence>
<feature type="transmembrane region" description="Helical" evidence="7">
    <location>
        <begin position="164"/>
        <end position="189"/>
    </location>
</feature>
<evidence type="ECO:0000313" key="10">
    <source>
        <dbReference type="Proteomes" id="UP000821866"/>
    </source>
</evidence>
<dbReference type="GO" id="GO:0016020">
    <property type="term" value="C:membrane"/>
    <property type="evidence" value="ECO:0007669"/>
    <property type="project" value="UniProtKB-SubCell"/>
</dbReference>
<dbReference type="InterPro" id="IPR017871">
    <property type="entry name" value="ABC_transporter-like_CS"/>
</dbReference>
<name>A0A9J6D5V6_RHIMP</name>
<dbReference type="InterPro" id="IPR003593">
    <property type="entry name" value="AAA+_ATPase"/>
</dbReference>
<feature type="transmembrane region" description="Helical" evidence="7">
    <location>
        <begin position="122"/>
        <end position="144"/>
    </location>
</feature>
<evidence type="ECO:0000256" key="1">
    <source>
        <dbReference type="ARBA" id="ARBA00004141"/>
    </source>
</evidence>
<feature type="transmembrane region" description="Helical" evidence="7">
    <location>
        <begin position="235"/>
        <end position="254"/>
    </location>
</feature>
<reference evidence="9" key="1">
    <citation type="journal article" date="2020" name="Cell">
        <title>Large-Scale Comparative Analyses of Tick Genomes Elucidate Their Genetic Diversity and Vector Capacities.</title>
        <authorList>
            <consortium name="Tick Genome and Microbiome Consortium (TIGMIC)"/>
            <person name="Jia N."/>
            <person name="Wang J."/>
            <person name="Shi W."/>
            <person name="Du L."/>
            <person name="Sun Y."/>
            <person name="Zhan W."/>
            <person name="Jiang J.F."/>
            <person name="Wang Q."/>
            <person name="Zhang B."/>
            <person name="Ji P."/>
            <person name="Bell-Sakyi L."/>
            <person name="Cui X.M."/>
            <person name="Yuan T.T."/>
            <person name="Jiang B.G."/>
            <person name="Yang W.F."/>
            <person name="Lam T.T."/>
            <person name="Chang Q.C."/>
            <person name="Ding S.J."/>
            <person name="Wang X.J."/>
            <person name="Zhu J.G."/>
            <person name="Ruan X.D."/>
            <person name="Zhao L."/>
            <person name="Wei J.T."/>
            <person name="Ye R.Z."/>
            <person name="Que T.C."/>
            <person name="Du C.H."/>
            <person name="Zhou Y.H."/>
            <person name="Cheng J.X."/>
            <person name="Dai P.F."/>
            <person name="Guo W.B."/>
            <person name="Han X.H."/>
            <person name="Huang E.J."/>
            <person name="Li L.F."/>
            <person name="Wei W."/>
            <person name="Gao Y.C."/>
            <person name="Liu J.Z."/>
            <person name="Shao H.Z."/>
            <person name="Wang X."/>
            <person name="Wang C.C."/>
            <person name="Yang T.C."/>
            <person name="Huo Q.B."/>
            <person name="Li W."/>
            <person name="Chen H.Y."/>
            <person name="Chen S.E."/>
            <person name="Zhou L.G."/>
            <person name="Ni X.B."/>
            <person name="Tian J.H."/>
            <person name="Sheng Y."/>
            <person name="Liu T."/>
            <person name="Pan Y.S."/>
            <person name="Xia L.Y."/>
            <person name="Li J."/>
            <person name="Zhao F."/>
            <person name="Cao W.C."/>
        </authorList>
    </citation>
    <scope>NUCLEOTIDE SEQUENCE</scope>
    <source>
        <strain evidence="9">Rmic-2018</strain>
    </source>
</reference>
<feature type="transmembrane region" description="Helical" evidence="7">
    <location>
        <begin position="359"/>
        <end position="377"/>
    </location>
</feature>
<gene>
    <name evidence="9" type="ORF">HPB51_013412</name>
</gene>
<comment type="subcellular location">
    <subcellularLocation>
        <location evidence="1">Membrane</location>
        <topology evidence="1">Multi-pass membrane protein</topology>
    </subcellularLocation>
</comment>
<dbReference type="InterPro" id="IPR027417">
    <property type="entry name" value="P-loop_NTPase"/>
</dbReference>
<dbReference type="VEuPathDB" id="VectorBase:LOC119171581"/>
<keyword evidence="2 7" id="KW-0812">Transmembrane</keyword>
<dbReference type="VEuPathDB" id="VectorBase:LOC119177926"/>
<keyword evidence="10" id="KW-1185">Reference proteome</keyword>
<dbReference type="Pfam" id="PF00005">
    <property type="entry name" value="ABC_tran"/>
    <property type="match status" value="1"/>
</dbReference>
<evidence type="ECO:0000256" key="6">
    <source>
        <dbReference type="ARBA" id="ARBA00023136"/>
    </source>
</evidence>
<dbReference type="AlphaFoldDB" id="A0A9J6D5V6"/>
<dbReference type="GO" id="GO:0140359">
    <property type="term" value="F:ABC-type transporter activity"/>
    <property type="evidence" value="ECO:0007669"/>
    <property type="project" value="InterPro"/>
</dbReference>
<dbReference type="InterPro" id="IPR013525">
    <property type="entry name" value="ABC2_TM"/>
</dbReference>
<dbReference type="SMART" id="SM00382">
    <property type="entry name" value="AAA"/>
    <property type="match status" value="1"/>
</dbReference>
<evidence type="ECO:0000256" key="7">
    <source>
        <dbReference type="SAM" id="Phobius"/>
    </source>
</evidence>
<dbReference type="GO" id="GO:0005524">
    <property type="term" value="F:ATP binding"/>
    <property type="evidence" value="ECO:0007669"/>
    <property type="project" value="UniProtKB-KW"/>
</dbReference>
<keyword evidence="6 7" id="KW-0472">Membrane</keyword>
<dbReference type="PANTHER" id="PTHR19229:SF250">
    <property type="entry name" value="ABC TRANSPORTER DOMAIN-CONTAINING PROTEIN-RELATED"/>
    <property type="match status" value="1"/>
</dbReference>
<dbReference type="InterPro" id="IPR003439">
    <property type="entry name" value="ABC_transporter-like_ATP-bd"/>
</dbReference>
<reference evidence="9" key="2">
    <citation type="submission" date="2021-09" db="EMBL/GenBank/DDBJ databases">
        <authorList>
            <person name="Jia N."/>
            <person name="Wang J."/>
            <person name="Shi W."/>
            <person name="Du L."/>
            <person name="Sun Y."/>
            <person name="Zhan W."/>
            <person name="Jiang J."/>
            <person name="Wang Q."/>
            <person name="Zhang B."/>
            <person name="Ji P."/>
            <person name="Sakyi L.B."/>
            <person name="Cui X."/>
            <person name="Yuan T."/>
            <person name="Jiang B."/>
            <person name="Yang W."/>
            <person name="Lam T.T.-Y."/>
            <person name="Chang Q."/>
            <person name="Ding S."/>
            <person name="Wang X."/>
            <person name="Zhu J."/>
            <person name="Ruan X."/>
            <person name="Zhao L."/>
            <person name="Wei J."/>
            <person name="Que T."/>
            <person name="Du C."/>
            <person name="Cheng J."/>
            <person name="Dai P."/>
            <person name="Han X."/>
            <person name="Huang E."/>
            <person name="Gao Y."/>
            <person name="Liu J."/>
            <person name="Shao H."/>
            <person name="Ye R."/>
            <person name="Li L."/>
            <person name="Wei W."/>
            <person name="Wang X."/>
            <person name="Wang C."/>
            <person name="Huo Q."/>
            <person name="Li W."/>
            <person name="Guo W."/>
            <person name="Chen H."/>
            <person name="Chen S."/>
            <person name="Zhou L."/>
            <person name="Zhou L."/>
            <person name="Ni X."/>
            <person name="Tian J."/>
            <person name="Zhou Y."/>
            <person name="Sheng Y."/>
            <person name="Liu T."/>
            <person name="Pan Y."/>
            <person name="Xia L."/>
            <person name="Li J."/>
            <person name="Zhao F."/>
            <person name="Cao W."/>
        </authorList>
    </citation>
    <scope>NUCLEOTIDE SEQUENCE</scope>
    <source>
        <strain evidence="9">Rmic-2018</strain>
        <tissue evidence="9">Larvae</tissue>
    </source>
</reference>
<dbReference type="PANTHER" id="PTHR19229">
    <property type="entry name" value="ATP-BINDING CASSETTE TRANSPORTER SUBFAMILY A ABCA"/>
    <property type="match status" value="1"/>
</dbReference>
<keyword evidence="5 7" id="KW-1133">Transmembrane helix</keyword>
<dbReference type="Pfam" id="PF12698">
    <property type="entry name" value="ABC2_membrane_3"/>
    <property type="match status" value="1"/>
</dbReference>
<dbReference type="GO" id="GO:0005319">
    <property type="term" value="F:lipid transporter activity"/>
    <property type="evidence" value="ECO:0007669"/>
    <property type="project" value="TreeGrafter"/>
</dbReference>
<evidence type="ECO:0000256" key="2">
    <source>
        <dbReference type="ARBA" id="ARBA00022692"/>
    </source>
</evidence>
<evidence type="ECO:0000256" key="4">
    <source>
        <dbReference type="ARBA" id="ARBA00022840"/>
    </source>
</evidence>
<dbReference type="Gene3D" id="3.40.50.300">
    <property type="entry name" value="P-loop containing nucleotide triphosphate hydrolases"/>
    <property type="match status" value="2"/>
</dbReference>
<evidence type="ECO:0000256" key="5">
    <source>
        <dbReference type="ARBA" id="ARBA00022989"/>
    </source>
</evidence>